<dbReference type="Proteomes" id="UP001432027">
    <property type="component" value="Unassembled WGS sequence"/>
</dbReference>
<gene>
    <name evidence="1" type="ORF">PENTCL1PPCAC_2735</name>
</gene>
<sequence>MQSFPLLTDRTLLRWASLGRQPPCLQLYNVATSFTIAGVEKLIKAFLTTASPYDRFCCKLGRLTTPMDTVVARIGRIPTLKIHCVHDSFLVVLCHNPRIDLNLQTPLRLPSPPLDGDDTMDELPALRRAPALRRRVAQFIGVMPKVAPSAMVCSTTICSSSKRAHESVMISKPGALSRTRRTTLVRSKRRSMRREKVKNISMSTVKTLS</sequence>
<proteinExistence type="predicted"/>
<name>A0AAV5SB83_9BILA</name>
<accession>A0AAV5SB83</accession>
<protein>
    <submittedName>
        <fullName evidence="1">Uncharacterized protein</fullName>
    </submittedName>
</protein>
<evidence type="ECO:0000313" key="1">
    <source>
        <dbReference type="EMBL" id="GMS80561.1"/>
    </source>
</evidence>
<evidence type="ECO:0000313" key="2">
    <source>
        <dbReference type="Proteomes" id="UP001432027"/>
    </source>
</evidence>
<dbReference type="AlphaFoldDB" id="A0AAV5SB83"/>
<comment type="caution">
    <text evidence="1">The sequence shown here is derived from an EMBL/GenBank/DDBJ whole genome shotgun (WGS) entry which is preliminary data.</text>
</comment>
<feature type="non-terminal residue" evidence="1">
    <location>
        <position position="209"/>
    </location>
</feature>
<dbReference type="EMBL" id="BTSX01000001">
    <property type="protein sequence ID" value="GMS80561.1"/>
    <property type="molecule type" value="Genomic_DNA"/>
</dbReference>
<organism evidence="1 2">
    <name type="scientific">Pristionchus entomophagus</name>
    <dbReference type="NCBI Taxonomy" id="358040"/>
    <lineage>
        <taxon>Eukaryota</taxon>
        <taxon>Metazoa</taxon>
        <taxon>Ecdysozoa</taxon>
        <taxon>Nematoda</taxon>
        <taxon>Chromadorea</taxon>
        <taxon>Rhabditida</taxon>
        <taxon>Rhabditina</taxon>
        <taxon>Diplogasteromorpha</taxon>
        <taxon>Diplogasteroidea</taxon>
        <taxon>Neodiplogasteridae</taxon>
        <taxon>Pristionchus</taxon>
    </lineage>
</organism>
<keyword evidence="2" id="KW-1185">Reference proteome</keyword>
<reference evidence="1" key="1">
    <citation type="submission" date="2023-10" db="EMBL/GenBank/DDBJ databases">
        <title>Genome assembly of Pristionchus species.</title>
        <authorList>
            <person name="Yoshida K."/>
            <person name="Sommer R.J."/>
        </authorList>
    </citation>
    <scope>NUCLEOTIDE SEQUENCE</scope>
    <source>
        <strain evidence="1">RS0144</strain>
    </source>
</reference>